<accession>C5CH54</accession>
<evidence type="ECO:0000256" key="3">
    <source>
        <dbReference type="ARBA" id="ARBA00023136"/>
    </source>
</evidence>
<reference evidence="6 7" key="1">
    <citation type="submission" date="2009-06" db="EMBL/GenBank/DDBJ databases">
        <title>Complete sequence of Thermotogales bacterium TBF 19.5.1.</title>
        <authorList>
            <consortium name="US DOE Joint Genome Institute"/>
            <person name="Lucas S."/>
            <person name="Copeland A."/>
            <person name="Lapidus A."/>
            <person name="Glavina del Rio T."/>
            <person name="Tice H."/>
            <person name="Bruce D."/>
            <person name="Goodwin L."/>
            <person name="Pitluck S."/>
            <person name="Chertkov O."/>
            <person name="Brettin T."/>
            <person name="Detter J.C."/>
            <person name="Han C."/>
            <person name="Schmutz J."/>
            <person name="Larimer F."/>
            <person name="Land M."/>
            <person name="Hauser L."/>
            <person name="Kyrpides N."/>
            <person name="Ovchinnikova G."/>
            <person name="Noll K."/>
        </authorList>
    </citation>
    <scope>NUCLEOTIDE SEQUENCE [LARGE SCALE GENOMIC DNA]</scope>
    <source>
        <strain evidence="7">ATCC BAA-1733 / DSM 21960 / TBF 19.5.1</strain>
    </source>
</reference>
<dbReference type="eggNOG" id="COG1653">
    <property type="taxonomic scope" value="Bacteria"/>
</dbReference>
<dbReference type="Pfam" id="PF01547">
    <property type="entry name" value="SBP_bac_1"/>
    <property type="match status" value="1"/>
</dbReference>
<protein>
    <submittedName>
        <fullName evidence="6">Extracellular solute-binding protein family 1</fullName>
    </submittedName>
</protein>
<proteinExistence type="predicted"/>
<dbReference type="CDD" id="cd13585">
    <property type="entry name" value="PBP2_TMBP_like"/>
    <property type="match status" value="1"/>
</dbReference>
<evidence type="ECO:0000256" key="1">
    <source>
        <dbReference type="ARBA" id="ARBA00022475"/>
    </source>
</evidence>
<dbReference type="PANTHER" id="PTHR43649:SF33">
    <property type="entry name" value="POLYGALACTURONAN_RHAMNOGALACTURONAN-BINDING PROTEIN YTCQ"/>
    <property type="match status" value="1"/>
</dbReference>
<dbReference type="OrthoDB" id="9772007at2"/>
<dbReference type="AlphaFoldDB" id="C5CH54"/>
<evidence type="ECO:0000256" key="4">
    <source>
        <dbReference type="ARBA" id="ARBA00023139"/>
    </source>
</evidence>
<evidence type="ECO:0000313" key="7">
    <source>
        <dbReference type="Proteomes" id="UP000002382"/>
    </source>
</evidence>
<keyword evidence="7" id="KW-1185">Reference proteome</keyword>
<dbReference type="Proteomes" id="UP000002382">
    <property type="component" value="Chromosome"/>
</dbReference>
<dbReference type="InterPro" id="IPR050490">
    <property type="entry name" value="Bact_solute-bd_prot1"/>
</dbReference>
<dbReference type="Gene3D" id="3.40.190.10">
    <property type="entry name" value="Periplasmic binding protein-like II"/>
    <property type="match status" value="1"/>
</dbReference>
<reference evidence="6 7" key="2">
    <citation type="journal article" date="2011" name="J. Bacteriol.">
        <title>Genome Sequence of Kosmotoga olearia Strain TBF 19.5.1, a Thermophilic Bacterium with a Wide Growth Temperature Range, Isolated from the Troll B Oil Platform in the North Sea.</title>
        <authorList>
            <person name="Swithers K.S."/>
            <person name="Dipippo J.L."/>
            <person name="Bruce D.C."/>
            <person name="Detter C."/>
            <person name="Tapia R."/>
            <person name="Han S."/>
            <person name="Goodwin L.A."/>
            <person name="Han J."/>
            <person name="Woyke T."/>
            <person name="Pitluck S."/>
            <person name="Pennacchio L."/>
            <person name="Nolan M."/>
            <person name="Mikhailova N."/>
            <person name="Land M.L."/>
            <person name="Nesbo C.L."/>
            <person name="Gogarten J.P."/>
            <person name="Noll K.M."/>
        </authorList>
    </citation>
    <scope>NUCLEOTIDE SEQUENCE [LARGE SCALE GENOMIC DNA]</scope>
    <source>
        <strain evidence="7">ATCC BAA-1733 / DSM 21960 / TBF 19.5.1</strain>
    </source>
</reference>
<evidence type="ECO:0000256" key="2">
    <source>
        <dbReference type="ARBA" id="ARBA00022729"/>
    </source>
</evidence>
<organism evidence="6 7">
    <name type="scientific">Kosmotoga olearia (strain ATCC BAA-1733 / DSM 21960 / TBF 19.5.1)</name>
    <dbReference type="NCBI Taxonomy" id="521045"/>
    <lineage>
        <taxon>Bacteria</taxon>
        <taxon>Thermotogati</taxon>
        <taxon>Thermotogota</taxon>
        <taxon>Thermotogae</taxon>
        <taxon>Kosmotogales</taxon>
        <taxon>Kosmotogaceae</taxon>
        <taxon>Kosmotoga</taxon>
    </lineage>
</organism>
<keyword evidence="3" id="KW-0472">Membrane</keyword>
<dbReference type="SUPFAM" id="SSF53850">
    <property type="entry name" value="Periplasmic binding protein-like II"/>
    <property type="match status" value="1"/>
</dbReference>
<gene>
    <name evidence="6" type="ordered locus">Kole_1976</name>
</gene>
<sequence length="408" mass="46210">MRKVLLLALVMSLLVVALGAIKISYMTFSAVPNHEETLREIAKAFEAQNQGIRVNLIFVPWSDYFLKLSTMFAGGTPPDAFEINYENFVEYAADGLLLPLDGLNESNQFKAVEVFSEKAYNAFSYRGRQYGFPESFSTVVLFYNKELFDKKGVEYPSPDWSWIDEFNAAVKLTDKEKGIWGVYQPIQFWEYYKVIAQNGGAIFNSENEVTVNNIAGVNALKWLIDKPKYGIMPSEEEAAGLSSEDLFVMGKLAMVHTGIWMFNKFREETRFEWDIEVEPGMSTKATHYFANAVVASASTPHKEAVWKWLKFLTTDEYSVKTRIEKGWELPAVKDPDLISEFLKSDVAPRNKKAIFDSLEWAIVPPVVKGWSALADVVNKEIDAAKFGMKSPEEALNDLVVLLKNKISE</sequence>
<dbReference type="STRING" id="521045.Kole_1976"/>
<keyword evidence="1" id="KW-1003">Cell membrane</keyword>
<name>C5CH54_KOSOT</name>
<dbReference type="InterPro" id="IPR006059">
    <property type="entry name" value="SBP"/>
</dbReference>
<dbReference type="PANTHER" id="PTHR43649">
    <property type="entry name" value="ARABINOSE-BINDING PROTEIN-RELATED"/>
    <property type="match status" value="1"/>
</dbReference>
<keyword evidence="2" id="KW-0732">Signal</keyword>
<dbReference type="HOGENOM" id="CLU_031285_10_5_0"/>
<evidence type="ECO:0000313" key="6">
    <source>
        <dbReference type="EMBL" id="ACR80657.1"/>
    </source>
</evidence>
<dbReference type="KEGG" id="kol:Kole_1976"/>
<dbReference type="EMBL" id="CP001634">
    <property type="protein sequence ID" value="ACR80657.1"/>
    <property type="molecule type" value="Genomic_DNA"/>
</dbReference>
<dbReference type="RefSeq" id="WP_015869300.1">
    <property type="nucleotide sequence ID" value="NC_012785.1"/>
</dbReference>
<keyword evidence="5" id="KW-0449">Lipoprotein</keyword>
<evidence type="ECO:0000256" key="5">
    <source>
        <dbReference type="ARBA" id="ARBA00023288"/>
    </source>
</evidence>
<keyword evidence="4" id="KW-0564">Palmitate</keyword>